<dbReference type="AlphaFoldDB" id="A0A377Q6M5"/>
<accession>A0A377Q6M5</accession>
<dbReference type="Proteomes" id="UP000295794">
    <property type="component" value="Unassembled WGS sequence"/>
</dbReference>
<reference evidence="6 8" key="2">
    <citation type="submission" date="2019-03" db="EMBL/GenBank/DDBJ databases">
        <title>Genomic Encyclopedia of Type Strains, Phase IV (KMG-IV): sequencing the most valuable type-strain genomes for metagenomic binning, comparative biology and taxonomic classification.</title>
        <authorList>
            <person name="Goeker M."/>
        </authorList>
    </citation>
    <scope>NUCLEOTIDE SEQUENCE [LARGE SCALE GENOMIC DNA]</scope>
    <source>
        <strain evidence="6 8">DSM 3764</strain>
    </source>
</reference>
<dbReference type="OrthoDB" id="4393730at2"/>
<dbReference type="GO" id="GO:0015768">
    <property type="term" value="P:maltose transport"/>
    <property type="evidence" value="ECO:0007669"/>
    <property type="project" value="TreeGrafter"/>
</dbReference>
<dbReference type="PANTHER" id="PTHR30061">
    <property type="entry name" value="MALTOSE-BINDING PERIPLASMIC PROTEIN"/>
    <property type="match status" value="1"/>
</dbReference>
<organism evidence="5 7">
    <name type="scientific">Iodobacter fluviatilis</name>
    <dbReference type="NCBI Taxonomy" id="537"/>
    <lineage>
        <taxon>Bacteria</taxon>
        <taxon>Pseudomonadati</taxon>
        <taxon>Pseudomonadota</taxon>
        <taxon>Betaproteobacteria</taxon>
        <taxon>Neisseriales</taxon>
        <taxon>Chitinibacteraceae</taxon>
        <taxon>Iodobacter</taxon>
    </lineage>
</organism>
<feature type="chain" id="PRO_5016846287" evidence="4">
    <location>
        <begin position="24"/>
        <end position="420"/>
    </location>
</feature>
<evidence type="ECO:0000256" key="1">
    <source>
        <dbReference type="ARBA" id="ARBA00008520"/>
    </source>
</evidence>
<dbReference type="GO" id="GO:0055052">
    <property type="term" value="C:ATP-binding cassette (ABC) transporter complex, substrate-binding subunit-containing"/>
    <property type="evidence" value="ECO:0007669"/>
    <property type="project" value="TreeGrafter"/>
</dbReference>
<dbReference type="RefSeq" id="WP_115225926.1">
    <property type="nucleotide sequence ID" value="NZ_CAWOLO010000001.1"/>
</dbReference>
<dbReference type="Pfam" id="PF13416">
    <property type="entry name" value="SBP_bac_8"/>
    <property type="match status" value="1"/>
</dbReference>
<feature type="signal peptide" evidence="4">
    <location>
        <begin position="1"/>
        <end position="23"/>
    </location>
</feature>
<proteinExistence type="inferred from homology"/>
<dbReference type="Gene3D" id="3.40.190.10">
    <property type="entry name" value="Periplasmic binding protein-like II"/>
    <property type="match status" value="1"/>
</dbReference>
<gene>
    <name evidence="6" type="ORF">EV682_101487</name>
    <name evidence="5" type="ORF">NCTC11159_00505</name>
</gene>
<dbReference type="EMBL" id="UGHR01000001">
    <property type="protein sequence ID" value="STQ89481.1"/>
    <property type="molecule type" value="Genomic_DNA"/>
</dbReference>
<evidence type="ECO:0000256" key="3">
    <source>
        <dbReference type="ARBA" id="ARBA00022729"/>
    </source>
</evidence>
<dbReference type="EMBL" id="SMBT01000001">
    <property type="protein sequence ID" value="TCU90454.1"/>
    <property type="molecule type" value="Genomic_DNA"/>
</dbReference>
<keyword evidence="2" id="KW-0813">Transport</keyword>
<dbReference type="CDD" id="cd13585">
    <property type="entry name" value="PBP2_TMBP_like"/>
    <property type="match status" value="1"/>
</dbReference>
<keyword evidence="3 4" id="KW-0732">Signal</keyword>
<comment type="similarity">
    <text evidence="1">Belongs to the bacterial solute-binding protein 1 family.</text>
</comment>
<sequence length="420" mass="45489">MKLKFILAVSAAVFSASTMSALAAEKVKVEYWSNSLSPKYDATMKELTTKFNASQNDVEAVWVDVGWDAFQQKVITAVASGNVPGLVNLPKPWMDQFAQSKMIQPITKQVAGFKNVYTTGALQDATYVGDKQIYGMPWYQVTGVLFYNKDLFAKAGIKEEPKTFGDLLKVATQIKLKTGVSGFAPKLDEDTSGWFLYEGLDVVKNNKAVFNSPAHVKYIEQFKAAYAAGAFPKDVFKMQFEDRIAAYGAQKLAMFTDGAHAIKRTKTDSPKVYDGTGVAGFPIAGGKTPLGGFLFMWSVPTGAKNVDAAVKLGKYLTSDDAQLVFAKASSTFPSTNKSLDDAYFQAGAKSADPVEKGTAVAATHIKASRTLTVTGLPDDVSMNKKLNEAIQEAITGRKPVKAALDEAAAFWNEKFATVKK</sequence>
<dbReference type="GO" id="GO:1901982">
    <property type="term" value="F:maltose binding"/>
    <property type="evidence" value="ECO:0007669"/>
    <property type="project" value="TreeGrafter"/>
</dbReference>
<dbReference type="Proteomes" id="UP000255108">
    <property type="component" value="Unassembled WGS sequence"/>
</dbReference>
<evidence type="ECO:0000313" key="5">
    <source>
        <dbReference type="EMBL" id="STQ89481.1"/>
    </source>
</evidence>
<keyword evidence="8" id="KW-1185">Reference proteome</keyword>
<dbReference type="SUPFAM" id="SSF53850">
    <property type="entry name" value="Periplasmic binding protein-like II"/>
    <property type="match status" value="1"/>
</dbReference>
<reference evidence="5 7" key="1">
    <citation type="submission" date="2018-06" db="EMBL/GenBank/DDBJ databases">
        <authorList>
            <consortium name="Pathogen Informatics"/>
            <person name="Doyle S."/>
        </authorList>
    </citation>
    <scope>NUCLEOTIDE SEQUENCE [LARGE SCALE GENOMIC DNA]</scope>
    <source>
        <strain evidence="5 7">NCTC11159</strain>
    </source>
</reference>
<protein>
    <submittedName>
        <fullName evidence="6">Carbohydrate ABC transporter substrate-binding protein (CUT1 family)</fullName>
    </submittedName>
    <submittedName>
        <fullName evidence="5">Probable ABC transporter-binding protein DR_1438</fullName>
    </submittedName>
</protein>
<evidence type="ECO:0000313" key="7">
    <source>
        <dbReference type="Proteomes" id="UP000255108"/>
    </source>
</evidence>
<name>A0A377Q6M5_9NEIS</name>
<evidence type="ECO:0000256" key="2">
    <source>
        <dbReference type="ARBA" id="ARBA00022448"/>
    </source>
</evidence>
<dbReference type="PANTHER" id="PTHR30061:SF50">
    <property type="entry name" value="MALTOSE_MALTODEXTRIN-BINDING PERIPLASMIC PROTEIN"/>
    <property type="match status" value="1"/>
</dbReference>
<evidence type="ECO:0000313" key="6">
    <source>
        <dbReference type="EMBL" id="TCU90454.1"/>
    </source>
</evidence>
<dbReference type="GO" id="GO:0042956">
    <property type="term" value="P:maltodextrin transmembrane transport"/>
    <property type="evidence" value="ECO:0007669"/>
    <property type="project" value="TreeGrafter"/>
</dbReference>
<dbReference type="InterPro" id="IPR006059">
    <property type="entry name" value="SBP"/>
</dbReference>
<evidence type="ECO:0000313" key="8">
    <source>
        <dbReference type="Proteomes" id="UP000295794"/>
    </source>
</evidence>
<evidence type="ECO:0000256" key="4">
    <source>
        <dbReference type="SAM" id="SignalP"/>
    </source>
</evidence>